<dbReference type="InterPro" id="IPR027165">
    <property type="entry name" value="CND3"/>
</dbReference>
<feature type="domain" description="Nuclear condensin complex subunit 3 C-terminal" evidence="9">
    <location>
        <begin position="590"/>
        <end position="870"/>
    </location>
</feature>
<comment type="caution">
    <text evidence="10">The sequence shown here is derived from an EMBL/GenBank/DDBJ whole genome shotgun (WGS) entry which is preliminary data.</text>
</comment>
<organism evidence="10 11">
    <name type="scientific">Rhodonia placenta</name>
    <dbReference type="NCBI Taxonomy" id="104341"/>
    <lineage>
        <taxon>Eukaryota</taxon>
        <taxon>Fungi</taxon>
        <taxon>Dikarya</taxon>
        <taxon>Basidiomycota</taxon>
        <taxon>Agaricomycotina</taxon>
        <taxon>Agaricomycetes</taxon>
        <taxon>Polyporales</taxon>
        <taxon>Adustoporiaceae</taxon>
        <taxon>Rhodonia</taxon>
    </lineage>
</organism>
<feature type="compositionally biased region" description="Low complexity" evidence="8">
    <location>
        <begin position="964"/>
        <end position="976"/>
    </location>
</feature>
<evidence type="ECO:0000259" key="9">
    <source>
        <dbReference type="Pfam" id="PF12719"/>
    </source>
</evidence>
<dbReference type="InterPro" id="IPR011989">
    <property type="entry name" value="ARM-like"/>
</dbReference>
<dbReference type="InterPro" id="IPR016024">
    <property type="entry name" value="ARM-type_fold"/>
</dbReference>
<dbReference type="Pfam" id="PF12719">
    <property type="entry name" value="Cnd3"/>
    <property type="match status" value="1"/>
</dbReference>
<protein>
    <recommendedName>
        <fullName evidence="9">Nuclear condensin complex subunit 3 C-terminal domain-containing protein</fullName>
    </recommendedName>
</protein>
<evidence type="ECO:0000256" key="1">
    <source>
        <dbReference type="ARBA" id="ARBA00004286"/>
    </source>
</evidence>
<evidence type="ECO:0000313" key="11">
    <source>
        <dbReference type="Proteomes" id="UP000639403"/>
    </source>
</evidence>
<evidence type="ECO:0000313" key="10">
    <source>
        <dbReference type="EMBL" id="KAF9814226.1"/>
    </source>
</evidence>
<keyword evidence="5" id="KW-0498">Mitosis</keyword>
<feature type="region of interest" description="Disordered" evidence="8">
    <location>
        <begin position="945"/>
        <end position="1102"/>
    </location>
</feature>
<keyword evidence="4" id="KW-0132">Cell division</keyword>
<dbReference type="SUPFAM" id="SSF48371">
    <property type="entry name" value="ARM repeat"/>
    <property type="match status" value="1"/>
</dbReference>
<evidence type="ECO:0000256" key="8">
    <source>
        <dbReference type="SAM" id="MobiDB-lite"/>
    </source>
</evidence>
<evidence type="ECO:0000256" key="4">
    <source>
        <dbReference type="ARBA" id="ARBA00022618"/>
    </source>
</evidence>
<dbReference type="PANTHER" id="PTHR14418">
    <property type="entry name" value="CONDENSIN COMPLEX SUBUNIT 3-RELATED"/>
    <property type="match status" value="1"/>
</dbReference>
<dbReference type="Gene3D" id="1.25.10.10">
    <property type="entry name" value="Leucine-rich Repeat Variant"/>
    <property type="match status" value="1"/>
</dbReference>
<feature type="compositionally biased region" description="Acidic residues" evidence="8">
    <location>
        <begin position="1089"/>
        <end position="1102"/>
    </location>
</feature>
<keyword evidence="3" id="KW-0158">Chromosome</keyword>
<dbReference type="Proteomes" id="UP000639403">
    <property type="component" value="Unassembled WGS sequence"/>
</dbReference>
<proteinExistence type="inferred from homology"/>
<evidence type="ECO:0000256" key="2">
    <source>
        <dbReference type="ARBA" id="ARBA00006533"/>
    </source>
</evidence>
<dbReference type="GO" id="GO:0051301">
    <property type="term" value="P:cell division"/>
    <property type="evidence" value="ECO:0007669"/>
    <property type="project" value="UniProtKB-KW"/>
</dbReference>
<comment type="subcellular location">
    <subcellularLocation>
        <location evidence="1">Chromosome</location>
    </subcellularLocation>
</comment>
<feature type="compositionally biased region" description="Acidic residues" evidence="8">
    <location>
        <begin position="1046"/>
        <end position="1061"/>
    </location>
</feature>
<dbReference type="GO" id="GO:0007076">
    <property type="term" value="P:mitotic chromosome condensation"/>
    <property type="evidence" value="ECO:0007669"/>
    <property type="project" value="InterPro"/>
</dbReference>
<dbReference type="GO" id="GO:0000793">
    <property type="term" value="C:condensed chromosome"/>
    <property type="evidence" value="ECO:0007669"/>
    <property type="project" value="TreeGrafter"/>
</dbReference>
<keyword evidence="6" id="KW-0226">DNA condensation</keyword>
<dbReference type="GO" id="GO:0000796">
    <property type="term" value="C:condensin complex"/>
    <property type="evidence" value="ECO:0007669"/>
    <property type="project" value="InterPro"/>
</dbReference>
<dbReference type="EMBL" id="JADOXO010000091">
    <property type="protein sequence ID" value="KAF9814226.1"/>
    <property type="molecule type" value="Genomic_DNA"/>
</dbReference>
<evidence type="ECO:0000256" key="7">
    <source>
        <dbReference type="ARBA" id="ARBA00023306"/>
    </source>
</evidence>
<gene>
    <name evidence="10" type="ORF">IEO21_05237</name>
</gene>
<accession>A0A8H7P2P4</accession>
<evidence type="ECO:0000256" key="6">
    <source>
        <dbReference type="ARBA" id="ARBA00023067"/>
    </source>
</evidence>
<feature type="compositionally biased region" description="Acidic residues" evidence="8">
    <location>
        <begin position="541"/>
        <end position="554"/>
    </location>
</feature>
<dbReference type="AlphaFoldDB" id="A0A8H7P2P4"/>
<reference evidence="10" key="1">
    <citation type="submission" date="2020-11" db="EMBL/GenBank/DDBJ databases">
        <authorList>
            <person name="Koelle M."/>
            <person name="Horta M.A.C."/>
            <person name="Nowrousian M."/>
            <person name="Ohm R.A."/>
            <person name="Benz P."/>
            <person name="Pilgard A."/>
        </authorList>
    </citation>
    <scope>NUCLEOTIDE SEQUENCE</scope>
    <source>
        <strain evidence="10">FPRL280</strain>
    </source>
</reference>
<evidence type="ECO:0000256" key="5">
    <source>
        <dbReference type="ARBA" id="ARBA00022776"/>
    </source>
</evidence>
<feature type="region of interest" description="Disordered" evidence="8">
    <location>
        <begin position="537"/>
        <end position="560"/>
    </location>
</feature>
<dbReference type="InterPro" id="IPR025977">
    <property type="entry name" value="Cnd3_C"/>
</dbReference>
<feature type="compositionally biased region" description="Basic residues" evidence="8">
    <location>
        <begin position="988"/>
        <end position="999"/>
    </location>
</feature>
<reference evidence="10" key="2">
    <citation type="journal article" name="Front. Microbiol.">
        <title>Degradative Capacity of Two Strains of Rhodonia placenta: From Phenotype to Genotype.</title>
        <authorList>
            <person name="Kolle M."/>
            <person name="Horta M.A.C."/>
            <person name="Nowrousian M."/>
            <person name="Ohm R.A."/>
            <person name="Benz J.P."/>
            <person name="Pilgard A."/>
        </authorList>
    </citation>
    <scope>NUCLEOTIDE SEQUENCE</scope>
    <source>
        <strain evidence="10">FPRL280</strain>
    </source>
</reference>
<dbReference type="PANTHER" id="PTHR14418:SF5">
    <property type="entry name" value="CONDENSIN COMPLEX SUBUNIT 3"/>
    <property type="match status" value="1"/>
</dbReference>
<name>A0A8H7P2P4_9APHY</name>
<sequence>MAPRAPPPFHLNSLQTSVPKIFDQAQSTTANHQKNFVALYKLHTEAAATTEDVQNGRSIKLTGERVFEEVCIAIIARVLPLKKGITVADRIVRFVGGYTRFINQKALEERKDQNLDDDDDTTASRFVSRILKFLLLGCVAKDKSIRFRVLQLISELITQLGEIDEDLYTELRSSLMDRVRDKEPPIRAQAIIALSKLAGSEDISDLGEDEASIMEVLLDSLTYDTSPDVRRVALLNIPLTPRTLPLFLARSRDIDPAVRKLVYSHVLEPHCMLETGTVIGPTHPRALSIAQRELIVRNGLGDREESVKVAAGKLVATWLDVVRAEGVKRERDEEEGARGDVVAFLQLFDLAEGKVAEDALLSVFATRVDIFDNVDFDDNFWTSLTPERAFLARVFVDHCIATKDDARLESSLPVVTALAFRIQATYNDLLQLFQQEEEDQLLRGGMDDPEEEEERARKEERRIDMEFVIGEMLKLAANLDYADEIGRRKMFQLVRDMISHDVLPESLVPRCLDVLRVLSPNERDLIRVVVEVIHELRDPSEPEEESREVNDGESEFGRTPATARTVRMLPKPTEEMSPEEKARADEMDLRCLTLVIGMLERVNGTFEENSTLEGILGELIIPSVKRKEFLLRQKGLVALGLCCLIARVMALKSFQLFLSQLQMAPEALKITVLHVVFDILMVHDSDFLGPGSINGQRIVDFLLHLLENEESEKVQALLCAGVSKLMLSGMITDDRVLKSLVLMYISPETASNQELRQCLAYFFPVYCYSSAVYQRRMQKIFISLYEHLITTSRDWDDEQEPVSPAQVALMFVDWTDPQKAVNVGDPSREHTGANAIHVDMASDIVKALFNKNMTKDDKKPLCQLLGKLYIPNEVDDDQLRTLKLLMESLRSRRPIRDTTAQNAFIKFDDMISKKFAKQLEGFSEEEYRQLENMKDLFEFLDAVEPDSEEEDVKPTKRTRKRRSASIATSSATTPPASDRENQSPAPQRARRNKAKKRRLSQSDEESEAESVEAIPRRVMPKRSASPYINSAAKTRQAVKPIYVADSNEDEDEDEDEEEDEEVVPRSRKSQKRSKRRASSSAATEVPAHDDEENEEEEVDEIL</sequence>
<comment type="similarity">
    <text evidence="2">Belongs to the CND3 (condensin subunit 3) family.</text>
</comment>
<evidence type="ECO:0000256" key="3">
    <source>
        <dbReference type="ARBA" id="ARBA00022454"/>
    </source>
</evidence>
<keyword evidence="7" id="KW-0131">Cell cycle</keyword>
<feature type="compositionally biased region" description="Basic residues" evidence="8">
    <location>
        <begin position="1065"/>
        <end position="1077"/>
    </location>
</feature>